<evidence type="ECO:0000259" key="2">
    <source>
        <dbReference type="Pfam" id="PF26347"/>
    </source>
</evidence>
<sequence>MRIPPLYQKATWQRFFVGVVIGSLISWFVFLYMHGVLQEKQINKIHKQSLLIHDMSKKMEIWEKDYNRLNKEAEKKLLIEDVKVVVLNGKQYHLDLLSVAEAEEVIEDDLTSLIAKEVETVYKSKTLLKKSIENKTIEINKKRYRLEVVEIFFYTTMNIEVKLHRQ</sequence>
<keyword evidence="4" id="KW-1185">Reference proteome</keyword>
<keyword evidence="1" id="KW-1133">Transmembrane helix</keyword>
<dbReference type="NCBIfam" id="NF041479">
    <property type="entry name" value="spor_membprot_YtrI"/>
    <property type="match status" value="1"/>
</dbReference>
<feature type="domain" description="Sporulation membrane protein YtrI C-terminal" evidence="2">
    <location>
        <begin position="81"/>
        <end position="164"/>
    </location>
</feature>
<protein>
    <submittedName>
        <fullName evidence="3">Sporulation protein</fullName>
    </submittedName>
</protein>
<name>A0A0K9GYB2_9BACI</name>
<proteinExistence type="predicted"/>
<dbReference type="Proteomes" id="UP000037146">
    <property type="component" value="Unassembled WGS sequence"/>
</dbReference>
<dbReference type="Pfam" id="PF26347">
    <property type="entry name" value="YtrI_sporulation"/>
    <property type="match status" value="1"/>
</dbReference>
<dbReference type="InterPro" id="IPR048198">
    <property type="entry name" value="YtrI"/>
</dbReference>
<dbReference type="STRING" id="1679170.AC625_18235"/>
<dbReference type="InterPro" id="IPR058620">
    <property type="entry name" value="YtrI_C"/>
</dbReference>
<dbReference type="PATRIC" id="fig|1679170.3.peg.4139"/>
<keyword evidence="1" id="KW-0472">Membrane</keyword>
<reference evidence="4" key="1">
    <citation type="submission" date="2015-07" db="EMBL/GenBank/DDBJ databases">
        <title>Genome sequencing project for genomic taxonomy and phylogenomics of Bacillus-like bacteria.</title>
        <authorList>
            <person name="Liu B."/>
            <person name="Wang J."/>
            <person name="Zhu Y."/>
            <person name="Liu G."/>
            <person name="Chen Q."/>
            <person name="Chen Z."/>
            <person name="Lan J."/>
            <person name="Che J."/>
            <person name="Ge C."/>
            <person name="Shi H."/>
            <person name="Pan Z."/>
            <person name="Liu X."/>
        </authorList>
    </citation>
    <scope>NUCLEOTIDE SEQUENCE [LARGE SCALE GENOMIC DNA]</scope>
    <source>
        <strain evidence="4">FJAT-27997</strain>
    </source>
</reference>
<evidence type="ECO:0000313" key="3">
    <source>
        <dbReference type="EMBL" id="KMY51242.1"/>
    </source>
</evidence>
<dbReference type="OrthoDB" id="2691164at2"/>
<keyword evidence="1" id="KW-0812">Transmembrane</keyword>
<evidence type="ECO:0000256" key="1">
    <source>
        <dbReference type="SAM" id="Phobius"/>
    </source>
</evidence>
<dbReference type="AlphaFoldDB" id="A0A0K9GYB2"/>
<comment type="caution">
    <text evidence="3">The sequence shown here is derived from an EMBL/GenBank/DDBJ whole genome shotgun (WGS) entry which is preliminary data.</text>
</comment>
<gene>
    <name evidence="3" type="ORF">AC625_18235</name>
</gene>
<dbReference type="EMBL" id="LFZW01000001">
    <property type="protein sequence ID" value="KMY51242.1"/>
    <property type="molecule type" value="Genomic_DNA"/>
</dbReference>
<accession>A0A0K9GYB2</accession>
<feature type="transmembrane region" description="Helical" evidence="1">
    <location>
        <begin position="15"/>
        <end position="37"/>
    </location>
</feature>
<organism evidence="3 4">
    <name type="scientific">Peribacillus loiseleuriae</name>
    <dbReference type="NCBI Taxonomy" id="1679170"/>
    <lineage>
        <taxon>Bacteria</taxon>
        <taxon>Bacillati</taxon>
        <taxon>Bacillota</taxon>
        <taxon>Bacilli</taxon>
        <taxon>Bacillales</taxon>
        <taxon>Bacillaceae</taxon>
        <taxon>Peribacillus</taxon>
    </lineage>
</organism>
<dbReference type="RefSeq" id="WP_049682590.1">
    <property type="nucleotide sequence ID" value="NZ_LFZW01000001.1"/>
</dbReference>
<evidence type="ECO:0000313" key="4">
    <source>
        <dbReference type="Proteomes" id="UP000037146"/>
    </source>
</evidence>